<name>A0A0K2TJC4_LEPSM</name>
<dbReference type="AlphaFoldDB" id="A0A0K2TJC4"/>
<feature type="non-terminal residue" evidence="1">
    <location>
        <position position="1"/>
    </location>
</feature>
<accession>A0A0K2TJC4</accession>
<protein>
    <submittedName>
        <fullName evidence="1">Uncharacterized protein</fullName>
    </submittedName>
</protein>
<dbReference type="EMBL" id="HACA01008534">
    <property type="protein sequence ID" value="CDW25895.1"/>
    <property type="molecule type" value="Transcribed_RNA"/>
</dbReference>
<reference evidence="1" key="1">
    <citation type="submission" date="2014-05" db="EMBL/GenBank/DDBJ databases">
        <authorList>
            <person name="Chronopoulou M."/>
        </authorList>
    </citation>
    <scope>NUCLEOTIDE SEQUENCE</scope>
    <source>
        <tissue evidence="1">Whole organism</tissue>
    </source>
</reference>
<organism evidence="1">
    <name type="scientific">Lepeophtheirus salmonis</name>
    <name type="common">Salmon louse</name>
    <name type="synonym">Caligus salmonis</name>
    <dbReference type="NCBI Taxonomy" id="72036"/>
    <lineage>
        <taxon>Eukaryota</taxon>
        <taxon>Metazoa</taxon>
        <taxon>Ecdysozoa</taxon>
        <taxon>Arthropoda</taxon>
        <taxon>Crustacea</taxon>
        <taxon>Multicrustacea</taxon>
        <taxon>Hexanauplia</taxon>
        <taxon>Copepoda</taxon>
        <taxon>Siphonostomatoida</taxon>
        <taxon>Caligidae</taxon>
        <taxon>Lepeophtheirus</taxon>
    </lineage>
</organism>
<evidence type="ECO:0000313" key="1">
    <source>
        <dbReference type="EMBL" id="CDW25895.1"/>
    </source>
</evidence>
<proteinExistence type="predicted"/>
<sequence>QQICSGVSVTLIAHDCSFFICTINKIRFEYIIVTYTIHFLS</sequence>